<protein>
    <submittedName>
        <fullName evidence="2">Amidase-like protein</fullName>
    </submittedName>
</protein>
<dbReference type="InParanoid" id="A0A2T3A4G7"/>
<organism evidence="2 3">
    <name type="scientific">Coniella lustricola</name>
    <dbReference type="NCBI Taxonomy" id="2025994"/>
    <lineage>
        <taxon>Eukaryota</taxon>
        <taxon>Fungi</taxon>
        <taxon>Dikarya</taxon>
        <taxon>Ascomycota</taxon>
        <taxon>Pezizomycotina</taxon>
        <taxon>Sordariomycetes</taxon>
        <taxon>Sordariomycetidae</taxon>
        <taxon>Diaporthales</taxon>
        <taxon>Schizoparmaceae</taxon>
        <taxon>Coniella</taxon>
    </lineage>
</organism>
<dbReference type="InterPro" id="IPR023631">
    <property type="entry name" value="Amidase_dom"/>
</dbReference>
<dbReference type="PANTHER" id="PTHR42678">
    <property type="entry name" value="AMIDASE"/>
    <property type="match status" value="1"/>
</dbReference>
<dbReference type="OrthoDB" id="566138at2759"/>
<evidence type="ECO:0000313" key="2">
    <source>
        <dbReference type="EMBL" id="PSR82679.1"/>
    </source>
</evidence>
<evidence type="ECO:0000259" key="1">
    <source>
        <dbReference type="Pfam" id="PF01425"/>
    </source>
</evidence>
<sequence>MVNLQHPAHVYQQLMRDGHLSSQDLVSAFLDQIDRHNGQGLGLRAVLSVCPKETALAQARQLDEERRRGETRSELHGIPIIIKDAIVTHPCLGMTTTAGSCAIASLTAKRNATVVELLIKAGVIVLGKGNMTEFSGMKSNNTPMGWSGYGGQTLSAFRRPDLDEKDQPVSGGSSAGPAVSVAAGFSPLAIGTETGGSNVLPASMNALYGLTLPHRSVPMDGVAKIADFTDRIGLMAHNPRDLLSLVKILLMDTDSQGKDSSLDMTTKVADFGGLSVGVLDSQWGTHSSSDWKWGSQQVKQEYASVAEKLGALGARVTFPLRDPPEPSLLKAEGETLMTVCYHEFPGVLRDFIATNFEHDPNIRDLRDIVAWNQAHAERAMPEPYTTQTELIASLHNTMDQKKHDAAAAGLRHLGRQEGMAKMMRDLDLDIVLSASDAELISFSASAGWPVATVPVSKLTKNDQPWGMFALPRDGRLDLLARFLIAFGQHFGDSRGPKRPFEGVL</sequence>
<dbReference type="STRING" id="2025994.A0A2T3A4G7"/>
<dbReference type="InterPro" id="IPR036928">
    <property type="entry name" value="AS_sf"/>
</dbReference>
<accession>A0A2T3A4G7</accession>
<evidence type="ECO:0000313" key="3">
    <source>
        <dbReference type="Proteomes" id="UP000241462"/>
    </source>
</evidence>
<gene>
    <name evidence="2" type="ORF">BD289DRAFT_488029</name>
</gene>
<name>A0A2T3A4G7_9PEZI</name>
<proteinExistence type="predicted"/>
<feature type="domain" description="Amidase" evidence="1">
    <location>
        <begin position="24"/>
        <end position="434"/>
    </location>
</feature>
<dbReference type="PANTHER" id="PTHR42678:SF34">
    <property type="entry name" value="OS04G0183300 PROTEIN"/>
    <property type="match status" value="1"/>
</dbReference>
<dbReference type="Proteomes" id="UP000241462">
    <property type="component" value="Unassembled WGS sequence"/>
</dbReference>
<dbReference type="SUPFAM" id="SSF75304">
    <property type="entry name" value="Amidase signature (AS) enzymes"/>
    <property type="match status" value="1"/>
</dbReference>
<dbReference type="AlphaFoldDB" id="A0A2T3A4G7"/>
<dbReference type="EMBL" id="KZ678473">
    <property type="protein sequence ID" value="PSR82679.1"/>
    <property type="molecule type" value="Genomic_DNA"/>
</dbReference>
<reference evidence="2 3" key="1">
    <citation type="journal article" date="2018" name="Mycol. Prog.">
        <title>Coniella lustricola, a new species from submerged detritus.</title>
        <authorList>
            <person name="Raudabaugh D.B."/>
            <person name="Iturriaga T."/>
            <person name="Carver A."/>
            <person name="Mondo S."/>
            <person name="Pangilinan J."/>
            <person name="Lipzen A."/>
            <person name="He G."/>
            <person name="Amirebrahimi M."/>
            <person name="Grigoriev I.V."/>
            <person name="Miller A.N."/>
        </authorList>
    </citation>
    <scope>NUCLEOTIDE SEQUENCE [LARGE SCALE GENOMIC DNA]</scope>
    <source>
        <strain evidence="2 3">B22-T-1</strain>
    </source>
</reference>
<dbReference type="Gene3D" id="3.90.1300.10">
    <property type="entry name" value="Amidase signature (AS) domain"/>
    <property type="match status" value="1"/>
</dbReference>
<keyword evidence="3" id="KW-1185">Reference proteome</keyword>
<dbReference type="Pfam" id="PF01425">
    <property type="entry name" value="Amidase"/>
    <property type="match status" value="1"/>
</dbReference>